<evidence type="ECO:0000313" key="6">
    <source>
        <dbReference type="EMBL" id="MTH59550.1"/>
    </source>
</evidence>
<dbReference type="PANTHER" id="PTHR30146">
    <property type="entry name" value="LACI-RELATED TRANSCRIPTIONAL REPRESSOR"/>
    <property type="match status" value="1"/>
</dbReference>
<keyword evidence="7" id="KW-1185">Reference proteome</keyword>
<organism evidence="6 7">
    <name type="scientific">Paracoccus litorisediminis</name>
    <dbReference type="NCBI Taxonomy" id="2006130"/>
    <lineage>
        <taxon>Bacteria</taxon>
        <taxon>Pseudomonadati</taxon>
        <taxon>Pseudomonadota</taxon>
        <taxon>Alphaproteobacteria</taxon>
        <taxon>Rhodobacterales</taxon>
        <taxon>Paracoccaceae</taxon>
        <taxon>Paracoccus</taxon>
    </lineage>
</organism>
<dbReference type="SUPFAM" id="SSF47413">
    <property type="entry name" value="lambda repressor-like DNA-binding domains"/>
    <property type="match status" value="1"/>
</dbReference>
<feature type="region of interest" description="Disordered" evidence="4">
    <location>
        <begin position="19"/>
        <end position="41"/>
    </location>
</feature>
<evidence type="ECO:0000256" key="3">
    <source>
        <dbReference type="ARBA" id="ARBA00023163"/>
    </source>
</evidence>
<accession>A0A844HI17</accession>
<protein>
    <submittedName>
        <fullName evidence="6">LacI family DNA-binding transcriptional regulator</fullName>
    </submittedName>
</protein>
<reference evidence="6 7" key="1">
    <citation type="submission" date="2019-11" db="EMBL/GenBank/DDBJ databases">
        <authorList>
            <person name="Dong K."/>
        </authorList>
    </citation>
    <scope>NUCLEOTIDE SEQUENCE [LARGE SCALE GENOMIC DNA]</scope>
    <source>
        <strain evidence="6 7">NBRC 112902</strain>
    </source>
</reference>
<dbReference type="Pfam" id="PF00356">
    <property type="entry name" value="LacI"/>
    <property type="match status" value="1"/>
</dbReference>
<dbReference type="AlphaFoldDB" id="A0A844HI17"/>
<dbReference type="PROSITE" id="PS50932">
    <property type="entry name" value="HTH_LACI_2"/>
    <property type="match status" value="1"/>
</dbReference>
<evidence type="ECO:0000256" key="4">
    <source>
        <dbReference type="SAM" id="MobiDB-lite"/>
    </source>
</evidence>
<dbReference type="SUPFAM" id="SSF53822">
    <property type="entry name" value="Periplasmic binding protein-like I"/>
    <property type="match status" value="1"/>
</dbReference>
<dbReference type="Pfam" id="PF13377">
    <property type="entry name" value="Peripla_BP_3"/>
    <property type="match status" value="1"/>
</dbReference>
<name>A0A844HI17_9RHOB</name>
<keyword evidence="3" id="KW-0804">Transcription</keyword>
<dbReference type="InterPro" id="IPR046335">
    <property type="entry name" value="LacI/GalR-like_sensor"/>
</dbReference>
<evidence type="ECO:0000256" key="2">
    <source>
        <dbReference type="ARBA" id="ARBA00023125"/>
    </source>
</evidence>
<dbReference type="PANTHER" id="PTHR30146:SF109">
    <property type="entry name" value="HTH-TYPE TRANSCRIPTIONAL REGULATOR GALS"/>
    <property type="match status" value="1"/>
</dbReference>
<dbReference type="OrthoDB" id="60111at2"/>
<proteinExistence type="predicted"/>
<evidence type="ECO:0000313" key="7">
    <source>
        <dbReference type="Proteomes" id="UP000449846"/>
    </source>
</evidence>
<evidence type="ECO:0000259" key="5">
    <source>
        <dbReference type="PROSITE" id="PS50932"/>
    </source>
</evidence>
<dbReference type="GO" id="GO:0003700">
    <property type="term" value="F:DNA-binding transcription factor activity"/>
    <property type="evidence" value="ECO:0007669"/>
    <property type="project" value="TreeGrafter"/>
</dbReference>
<feature type="compositionally biased region" description="Low complexity" evidence="4">
    <location>
        <begin position="25"/>
        <end position="39"/>
    </location>
</feature>
<dbReference type="SMART" id="SM00354">
    <property type="entry name" value="HTH_LACI"/>
    <property type="match status" value="1"/>
</dbReference>
<dbReference type="InterPro" id="IPR000843">
    <property type="entry name" value="HTH_LacI"/>
</dbReference>
<dbReference type="InterPro" id="IPR028082">
    <property type="entry name" value="Peripla_BP_I"/>
</dbReference>
<dbReference type="GO" id="GO:0000976">
    <property type="term" value="F:transcription cis-regulatory region binding"/>
    <property type="evidence" value="ECO:0007669"/>
    <property type="project" value="TreeGrafter"/>
</dbReference>
<gene>
    <name evidence="6" type="ORF">GL300_10010</name>
</gene>
<dbReference type="Gene3D" id="3.40.50.2300">
    <property type="match status" value="2"/>
</dbReference>
<dbReference type="Gene3D" id="1.10.260.40">
    <property type="entry name" value="lambda repressor-like DNA-binding domains"/>
    <property type="match status" value="1"/>
</dbReference>
<comment type="caution">
    <text evidence="6">The sequence shown here is derived from an EMBL/GenBank/DDBJ whole genome shotgun (WGS) entry which is preliminary data.</text>
</comment>
<keyword evidence="1" id="KW-0805">Transcription regulation</keyword>
<sequence>MGSGRRYDMVRQLHHPASRTASDLAGAAPQAGAAAGPAARGEGFERSMMERPPNTPPVTLKTIAGELGVSVTTVARALKDGHKIGPDMVQKVRETAERLGYVRNLEGAKLRTGKTLIAMALLDFADEEEIGDSGTVGLLNGLHKGLAGTDYAVRAVPATHDSLGRIHEVVRGRLADGVIFDLIELQDARVRYLLEADFPFVTFGRTELFSEHAWFDVDNEFAAWQSTDALLRDGCRRIAMIDGDTRYTFVRQRVRGYERALREHGIEPDPVLRHHSRLAADVARAAAPPLLERGVDGFVCSNELTFLGARAGVRDRIGDEVRGIGFALRSGTRIDRYVATKVHASHFSHRATGQALAELLLKRINGTDPRQCQKLARTTLITTMDGRELVVVSG</sequence>
<dbReference type="Proteomes" id="UP000449846">
    <property type="component" value="Unassembled WGS sequence"/>
</dbReference>
<evidence type="ECO:0000256" key="1">
    <source>
        <dbReference type="ARBA" id="ARBA00023015"/>
    </source>
</evidence>
<dbReference type="CDD" id="cd01392">
    <property type="entry name" value="HTH_LacI"/>
    <property type="match status" value="1"/>
</dbReference>
<keyword evidence="2 6" id="KW-0238">DNA-binding</keyword>
<dbReference type="EMBL" id="WMIG01000003">
    <property type="protein sequence ID" value="MTH59550.1"/>
    <property type="molecule type" value="Genomic_DNA"/>
</dbReference>
<feature type="domain" description="HTH lacI-type" evidence="5">
    <location>
        <begin position="58"/>
        <end position="112"/>
    </location>
</feature>
<dbReference type="InterPro" id="IPR010982">
    <property type="entry name" value="Lambda_DNA-bd_dom_sf"/>
</dbReference>